<dbReference type="HOGENOM" id="CLU_1731836_0_0_1"/>
<reference evidence="1 2" key="1">
    <citation type="journal article" date="2012" name="BMC Genomics">
        <title>Tools to kill: Genome of one of the most destructive plant pathogenic fungi Macrophomina phaseolina.</title>
        <authorList>
            <person name="Islam M.S."/>
            <person name="Haque M.S."/>
            <person name="Islam M.M."/>
            <person name="Emdad E.M."/>
            <person name="Halim A."/>
            <person name="Hossen Q.M.M."/>
            <person name="Hossain M.Z."/>
            <person name="Ahmed B."/>
            <person name="Rahim S."/>
            <person name="Rahman M.S."/>
            <person name="Alam M.M."/>
            <person name="Hou S."/>
            <person name="Wan X."/>
            <person name="Saito J.A."/>
            <person name="Alam M."/>
        </authorList>
    </citation>
    <scope>NUCLEOTIDE SEQUENCE [LARGE SCALE GENOMIC DNA]</scope>
    <source>
        <strain evidence="1 2">MS6</strain>
    </source>
</reference>
<evidence type="ECO:0000313" key="2">
    <source>
        <dbReference type="Proteomes" id="UP000007129"/>
    </source>
</evidence>
<dbReference type="Proteomes" id="UP000007129">
    <property type="component" value="Unassembled WGS sequence"/>
</dbReference>
<dbReference type="VEuPathDB" id="FungiDB:MPH_06243"/>
<evidence type="ECO:0000313" key="1">
    <source>
        <dbReference type="EMBL" id="EKG16467.1"/>
    </source>
</evidence>
<protein>
    <submittedName>
        <fullName evidence="1">Uncharacterized protein</fullName>
    </submittedName>
</protein>
<name>K2RUT6_MACPH</name>
<dbReference type="AlphaFoldDB" id="K2RUT6"/>
<dbReference type="EMBL" id="AHHD01000267">
    <property type="protein sequence ID" value="EKG16467.1"/>
    <property type="molecule type" value="Genomic_DNA"/>
</dbReference>
<proteinExistence type="predicted"/>
<dbReference type="InParanoid" id="K2RUT6"/>
<sequence length="151" mass="17023">MEIEGLWGEAHRKDGLWSEVIPLRSSSAQSSGQCRLRDEATAMPPQGLDRVAGGGSALDWGVRWRFRCVSTRAHTEGERERLESGCLTAMKRERINGISGCKVPFSSLPIWRPQCRLRRCRLCHGSLVQLDRTRLTRAVYTARLIGVMEEV</sequence>
<accession>K2RUT6</accession>
<organism evidence="1 2">
    <name type="scientific">Macrophomina phaseolina (strain MS6)</name>
    <name type="common">Charcoal rot fungus</name>
    <dbReference type="NCBI Taxonomy" id="1126212"/>
    <lineage>
        <taxon>Eukaryota</taxon>
        <taxon>Fungi</taxon>
        <taxon>Dikarya</taxon>
        <taxon>Ascomycota</taxon>
        <taxon>Pezizomycotina</taxon>
        <taxon>Dothideomycetes</taxon>
        <taxon>Dothideomycetes incertae sedis</taxon>
        <taxon>Botryosphaeriales</taxon>
        <taxon>Botryosphaeriaceae</taxon>
        <taxon>Macrophomina</taxon>
    </lineage>
</organism>
<comment type="caution">
    <text evidence="1">The sequence shown here is derived from an EMBL/GenBank/DDBJ whole genome shotgun (WGS) entry which is preliminary data.</text>
</comment>
<gene>
    <name evidence="1" type="ORF">MPH_06243</name>
</gene>